<dbReference type="InterPro" id="IPR035895">
    <property type="entry name" value="HPr-like_sf"/>
</dbReference>
<dbReference type="SUPFAM" id="SSF55594">
    <property type="entry name" value="HPr-like"/>
    <property type="match status" value="1"/>
</dbReference>
<dbReference type="PANTHER" id="PTHR33705">
    <property type="entry name" value="PHOSPHOCARRIER PROTEIN HPR"/>
    <property type="match status" value="1"/>
</dbReference>
<comment type="function">
    <text evidence="1">General (non sugar-specific) component of the phosphoenolpyruvate-dependent sugar phosphotransferase system (sugar PTS). This major carbohydrate active-transport system catalyzes the phosphorylation of incoming sugar substrates concomitantly with their translocation across the cell membrane. The phosphoryl group from phosphoenolpyruvate (PEP) is transferred to the phosphoryl carrier protein HPr by enzyme I. Phospho-HPr then transfers it to the PTS EIIA domain.</text>
</comment>
<organism evidence="5 6">
    <name type="scientific">Candidatus Choladousia intestinavium</name>
    <dbReference type="NCBI Taxonomy" id="2840727"/>
    <lineage>
        <taxon>Bacteria</taxon>
        <taxon>Bacillati</taxon>
        <taxon>Bacillota</taxon>
        <taxon>Clostridia</taxon>
        <taxon>Lachnospirales</taxon>
        <taxon>Lachnospiraceae</taxon>
        <taxon>Lachnospiraceae incertae sedis</taxon>
        <taxon>Candidatus Choladousia</taxon>
    </lineage>
</organism>
<evidence type="ECO:0000313" key="6">
    <source>
        <dbReference type="Proteomes" id="UP000886757"/>
    </source>
</evidence>
<dbReference type="InterPro" id="IPR000032">
    <property type="entry name" value="HPr-like"/>
</dbReference>
<reference evidence="5" key="1">
    <citation type="submission" date="2020-10" db="EMBL/GenBank/DDBJ databases">
        <authorList>
            <person name="Gilroy R."/>
        </authorList>
    </citation>
    <scope>NUCLEOTIDE SEQUENCE</scope>
    <source>
        <strain evidence="5">ChiSjej4B22-8148</strain>
    </source>
</reference>
<comment type="caution">
    <text evidence="5">The sequence shown here is derived from an EMBL/GenBank/DDBJ whole genome shotgun (WGS) entry which is preliminary data.</text>
</comment>
<dbReference type="Gene3D" id="3.30.1340.10">
    <property type="entry name" value="HPr-like"/>
    <property type="match status" value="1"/>
</dbReference>
<evidence type="ECO:0000256" key="2">
    <source>
        <dbReference type="ARBA" id="ARBA00020422"/>
    </source>
</evidence>
<dbReference type="CDD" id="cd00367">
    <property type="entry name" value="PTS-HPr_like"/>
    <property type="match status" value="1"/>
</dbReference>
<evidence type="ECO:0000256" key="1">
    <source>
        <dbReference type="ARBA" id="ARBA00003681"/>
    </source>
</evidence>
<feature type="domain" description="HPr" evidence="4">
    <location>
        <begin position="1"/>
        <end position="88"/>
    </location>
</feature>
<dbReference type="PRINTS" id="PR00107">
    <property type="entry name" value="PHOSPHOCPHPR"/>
</dbReference>
<dbReference type="Proteomes" id="UP000886757">
    <property type="component" value="Unassembled WGS sequence"/>
</dbReference>
<dbReference type="AlphaFoldDB" id="A0A9D1ADB7"/>
<protein>
    <recommendedName>
        <fullName evidence="2">Phosphocarrier protein HPr</fullName>
    </recommendedName>
</protein>
<keyword evidence="3" id="KW-0762">Sugar transport</keyword>
<accession>A0A9D1ADB7</accession>
<evidence type="ECO:0000313" key="5">
    <source>
        <dbReference type="EMBL" id="HIR13894.1"/>
    </source>
</evidence>
<dbReference type="PROSITE" id="PS51350">
    <property type="entry name" value="PTS_HPR_DOM"/>
    <property type="match status" value="1"/>
</dbReference>
<dbReference type="PANTHER" id="PTHR33705:SF1">
    <property type="entry name" value="PHOSPHOCARRIER PROTEIN HPR"/>
    <property type="match status" value="1"/>
</dbReference>
<keyword evidence="3" id="KW-0813">Transport</keyword>
<proteinExistence type="predicted"/>
<sequence>MVKGTITVNNKSGLHLRPASELAKIAGKLTSEITIVAGDKKVNPKSVLILMSAGIKKGTTIDIICEGENEEADLKTMLDAIASGLGEGTE</sequence>
<dbReference type="Pfam" id="PF00381">
    <property type="entry name" value="PTS-HPr"/>
    <property type="match status" value="1"/>
</dbReference>
<name>A0A9D1ADB7_9FIRM</name>
<dbReference type="EMBL" id="DVGK01000093">
    <property type="protein sequence ID" value="HIR13894.1"/>
    <property type="molecule type" value="Genomic_DNA"/>
</dbReference>
<dbReference type="InterPro" id="IPR050399">
    <property type="entry name" value="HPr"/>
</dbReference>
<reference evidence="5" key="2">
    <citation type="journal article" date="2021" name="PeerJ">
        <title>Extensive microbial diversity within the chicken gut microbiome revealed by metagenomics and culture.</title>
        <authorList>
            <person name="Gilroy R."/>
            <person name="Ravi A."/>
            <person name="Getino M."/>
            <person name="Pursley I."/>
            <person name="Horton D.L."/>
            <person name="Alikhan N.F."/>
            <person name="Baker D."/>
            <person name="Gharbi K."/>
            <person name="Hall N."/>
            <person name="Watson M."/>
            <person name="Adriaenssens E.M."/>
            <person name="Foster-Nyarko E."/>
            <person name="Jarju S."/>
            <person name="Secka A."/>
            <person name="Antonio M."/>
            <person name="Oren A."/>
            <person name="Chaudhuri R.R."/>
            <person name="La Ragione R."/>
            <person name="Hildebrand F."/>
            <person name="Pallen M.J."/>
        </authorList>
    </citation>
    <scope>NUCLEOTIDE SEQUENCE</scope>
    <source>
        <strain evidence="5">ChiSjej4B22-8148</strain>
    </source>
</reference>
<evidence type="ECO:0000259" key="4">
    <source>
        <dbReference type="PROSITE" id="PS51350"/>
    </source>
</evidence>
<evidence type="ECO:0000256" key="3">
    <source>
        <dbReference type="ARBA" id="ARBA00022597"/>
    </source>
</evidence>
<gene>
    <name evidence="5" type="ORF">IAB31_08235</name>
</gene>
<dbReference type="NCBIfam" id="TIGR01003">
    <property type="entry name" value="PTS_HPr_family"/>
    <property type="match status" value="1"/>
</dbReference>